<dbReference type="RefSeq" id="WP_129172518.1">
    <property type="nucleotide sequence ID" value="NZ_JACCBI010000001.1"/>
</dbReference>
<dbReference type="AlphaFoldDB" id="A0A4Q2M7M1"/>
<dbReference type="InterPro" id="IPR036452">
    <property type="entry name" value="Ribo_hydro-like"/>
</dbReference>
<protein>
    <submittedName>
        <fullName evidence="4">Inosine-uridine nucleoside N-ribohydrolase</fullName>
    </submittedName>
    <submittedName>
        <fullName evidence="5">Nucleoside hydrolase</fullName>
    </submittedName>
</protein>
<evidence type="ECO:0000256" key="1">
    <source>
        <dbReference type="ARBA" id="ARBA00022801"/>
    </source>
</evidence>
<sequence>MSAENRRRVIVNTDAANEADDQFAIVHALLSPTLDVRGLIGAHFGEGRSAQSQKDSRLEIDKLIDLLGGSDVTVADGAPHALPDETMPVDSPGARLIIEEAHATPDVPAGSRTEEPLYIAFLGPLTDMASALLLDPSIADRSIVVIWIGGPAYGDLVHVGASPEYNLGNDIHAANVVFDSGVTVWQVPASIYRLVNVSYAELEARVGPHGALGRYLVDQLIAWNARWHPRPIESRSLGDSPAIGLMLEPFSGVFRPQTPVRFTAAGDYEPSSKPQRIFVCEQVDTRFLLEDMFAKIARAS</sequence>
<evidence type="ECO:0000256" key="2">
    <source>
        <dbReference type="ARBA" id="ARBA00023295"/>
    </source>
</evidence>
<accession>A0A4Q2M7M1</accession>
<feature type="domain" description="Inosine/uridine-preferring nucleoside hydrolase" evidence="3">
    <location>
        <begin position="9"/>
        <end position="285"/>
    </location>
</feature>
<dbReference type="InterPro" id="IPR023186">
    <property type="entry name" value="IUNH"/>
</dbReference>
<evidence type="ECO:0000313" key="7">
    <source>
        <dbReference type="Proteomes" id="UP000581087"/>
    </source>
</evidence>
<name>A0A4Q2M7M1_9MICO</name>
<dbReference type="Proteomes" id="UP000581087">
    <property type="component" value="Unassembled WGS sequence"/>
</dbReference>
<evidence type="ECO:0000313" key="4">
    <source>
        <dbReference type="EMBL" id="NYD67530.1"/>
    </source>
</evidence>
<dbReference type="EMBL" id="JACCBI010000001">
    <property type="protein sequence ID" value="NYD67530.1"/>
    <property type="molecule type" value="Genomic_DNA"/>
</dbReference>
<dbReference type="GO" id="GO:0008477">
    <property type="term" value="F:purine nucleosidase activity"/>
    <property type="evidence" value="ECO:0007669"/>
    <property type="project" value="TreeGrafter"/>
</dbReference>
<evidence type="ECO:0000313" key="5">
    <source>
        <dbReference type="EMBL" id="RXZ88254.1"/>
    </source>
</evidence>
<dbReference type="PANTHER" id="PTHR12304">
    <property type="entry name" value="INOSINE-URIDINE PREFERRING NUCLEOSIDE HYDROLASE"/>
    <property type="match status" value="1"/>
</dbReference>
<dbReference type="InterPro" id="IPR001910">
    <property type="entry name" value="Inosine/uridine_hydrolase_dom"/>
</dbReference>
<gene>
    <name evidence="4" type="ORF">BJ972_002049</name>
    <name evidence="5" type="ORF">ESP50_03490</name>
</gene>
<keyword evidence="1 5" id="KW-0378">Hydrolase</keyword>
<dbReference type="OrthoDB" id="2530052at2"/>
<dbReference type="GO" id="GO:0006152">
    <property type="term" value="P:purine nucleoside catabolic process"/>
    <property type="evidence" value="ECO:0007669"/>
    <property type="project" value="TreeGrafter"/>
</dbReference>
<comment type="caution">
    <text evidence="5">The sequence shown here is derived from an EMBL/GenBank/DDBJ whole genome shotgun (WGS) entry which is preliminary data.</text>
</comment>
<organism evidence="5 6">
    <name type="scientific">Agromyces atrinae</name>
    <dbReference type="NCBI Taxonomy" id="592376"/>
    <lineage>
        <taxon>Bacteria</taxon>
        <taxon>Bacillati</taxon>
        <taxon>Actinomycetota</taxon>
        <taxon>Actinomycetes</taxon>
        <taxon>Micrococcales</taxon>
        <taxon>Microbacteriaceae</taxon>
        <taxon>Agromyces</taxon>
    </lineage>
</organism>
<dbReference type="Proteomes" id="UP000292686">
    <property type="component" value="Unassembled WGS sequence"/>
</dbReference>
<dbReference type="SUPFAM" id="SSF53590">
    <property type="entry name" value="Nucleoside hydrolase"/>
    <property type="match status" value="1"/>
</dbReference>
<evidence type="ECO:0000313" key="6">
    <source>
        <dbReference type="Proteomes" id="UP000292686"/>
    </source>
</evidence>
<proteinExistence type="predicted"/>
<reference evidence="4 7" key="2">
    <citation type="submission" date="2020-07" db="EMBL/GenBank/DDBJ databases">
        <title>Sequencing the genomes of 1000 actinobacteria strains.</title>
        <authorList>
            <person name="Klenk H.-P."/>
        </authorList>
    </citation>
    <scope>NUCLEOTIDE SEQUENCE [LARGE SCALE GENOMIC DNA]</scope>
    <source>
        <strain evidence="4 7">DSM 23870</strain>
    </source>
</reference>
<dbReference type="Pfam" id="PF01156">
    <property type="entry name" value="IU_nuc_hydro"/>
    <property type="match status" value="1"/>
</dbReference>
<dbReference type="GO" id="GO:0005829">
    <property type="term" value="C:cytosol"/>
    <property type="evidence" value="ECO:0007669"/>
    <property type="project" value="TreeGrafter"/>
</dbReference>
<keyword evidence="2" id="KW-0326">Glycosidase</keyword>
<dbReference type="Gene3D" id="3.90.245.10">
    <property type="entry name" value="Ribonucleoside hydrolase-like"/>
    <property type="match status" value="1"/>
</dbReference>
<dbReference type="PANTHER" id="PTHR12304:SF4">
    <property type="entry name" value="URIDINE NUCLEOSIDASE"/>
    <property type="match status" value="1"/>
</dbReference>
<keyword evidence="6" id="KW-1185">Reference proteome</keyword>
<reference evidence="5 6" key="1">
    <citation type="submission" date="2019-01" db="EMBL/GenBank/DDBJ databases">
        <title>Agromyces.</title>
        <authorList>
            <person name="Li J."/>
        </authorList>
    </citation>
    <scope>NUCLEOTIDE SEQUENCE [LARGE SCALE GENOMIC DNA]</scope>
    <source>
        <strain evidence="5 6">DSM 23870</strain>
    </source>
</reference>
<dbReference type="EMBL" id="SDPM01000001">
    <property type="protein sequence ID" value="RXZ88254.1"/>
    <property type="molecule type" value="Genomic_DNA"/>
</dbReference>
<evidence type="ECO:0000259" key="3">
    <source>
        <dbReference type="Pfam" id="PF01156"/>
    </source>
</evidence>